<protein>
    <submittedName>
        <fullName evidence="2">Uncharacterized protein</fullName>
    </submittedName>
</protein>
<feature type="region of interest" description="Disordered" evidence="1">
    <location>
        <begin position="39"/>
        <end position="64"/>
    </location>
</feature>
<feature type="compositionally biased region" description="Basic and acidic residues" evidence="1">
    <location>
        <begin position="44"/>
        <end position="64"/>
    </location>
</feature>
<evidence type="ECO:0000313" key="3">
    <source>
        <dbReference type="Proteomes" id="UP001519064"/>
    </source>
</evidence>
<sequence>MSVPAERILALLRRRFPVRVNSTASLVMDTDKAATAIARKRARERGEEERVPRKPGLEPLSTDERNDLTTTPWWLLGVFARAATLARHGRGRGLAEHWQALKYCQALGAGASGYLALTEEGQNPELSYRAMQARELGRALGLAIAERTVRARFPDHLVSTVDAEAVLLAGFGRSDPRPSLGARPRPDFFIEAWKPGEPSRLFVVTTNGNHQKAPKRTGKTDRSAFKQLARASERAEHFHLAEWNTTPCLLMSTELLAKEGITINALQAPGQGLLPQRPATGSDSADTVPSKRNPPYVNSVRVPALAGKESFHDGFLIPRKDRAWFGQVLARTGAAGQLAFAGAGTEIAQYLTSDQGRKQYEQRTFAGSSSVRDTDHRFGTTHFFGTDQVFRLNGIRVEAFSGLAEDLYQLLIGGKVEAYRRRAYDLRPTLPSDATAPGWGPVSFGEDGTVMALRVLP</sequence>
<evidence type="ECO:0000313" key="2">
    <source>
        <dbReference type="EMBL" id="MBO8192032.1"/>
    </source>
</evidence>
<proteinExistence type="predicted"/>
<dbReference type="Proteomes" id="UP001519064">
    <property type="component" value="Unassembled WGS sequence"/>
</dbReference>
<organism evidence="2 3">
    <name type="scientific">Streptomyces oryzae</name>
    <dbReference type="NCBI Taxonomy" id="1434886"/>
    <lineage>
        <taxon>Bacteria</taxon>
        <taxon>Bacillati</taxon>
        <taxon>Actinomycetota</taxon>
        <taxon>Actinomycetes</taxon>
        <taxon>Kitasatosporales</taxon>
        <taxon>Streptomycetaceae</taxon>
        <taxon>Streptomyces</taxon>
    </lineage>
</organism>
<gene>
    <name evidence="2" type="ORF">ITI46_10180</name>
</gene>
<keyword evidence="3" id="KW-1185">Reference proteome</keyword>
<dbReference type="EMBL" id="JADKMA010000038">
    <property type="protein sequence ID" value="MBO8192032.1"/>
    <property type="molecule type" value="Genomic_DNA"/>
</dbReference>
<evidence type="ECO:0000256" key="1">
    <source>
        <dbReference type="SAM" id="MobiDB-lite"/>
    </source>
</evidence>
<reference evidence="2 3" key="1">
    <citation type="submission" date="2020-11" db="EMBL/GenBank/DDBJ databases">
        <title>Streptomyces spirodelae sp. nov., isolated from duckweed.</title>
        <authorList>
            <person name="Saimee Y."/>
            <person name="Duangmal K."/>
        </authorList>
    </citation>
    <scope>NUCLEOTIDE SEQUENCE [LARGE SCALE GENOMIC DNA]</scope>
    <source>
        <strain evidence="2 3">S16-07</strain>
    </source>
</reference>
<dbReference type="RefSeq" id="WP_209239125.1">
    <property type="nucleotide sequence ID" value="NZ_JADKMA010000038.1"/>
</dbReference>
<name>A0ABS3X9I8_9ACTN</name>
<accession>A0ABS3X9I8</accession>
<comment type="caution">
    <text evidence="2">The sequence shown here is derived from an EMBL/GenBank/DDBJ whole genome shotgun (WGS) entry which is preliminary data.</text>
</comment>
<feature type="region of interest" description="Disordered" evidence="1">
    <location>
        <begin position="271"/>
        <end position="296"/>
    </location>
</feature>